<accession>A0ACC0DDW3</accession>
<reference evidence="1 2" key="1">
    <citation type="journal article" date="2022" name="New Phytol.">
        <title>Ecological generalism drives hyperdiversity of secondary metabolite gene clusters in xylarialean endophytes.</title>
        <authorList>
            <person name="Franco M.E.E."/>
            <person name="Wisecaver J.H."/>
            <person name="Arnold A.E."/>
            <person name="Ju Y.M."/>
            <person name="Slot J.C."/>
            <person name="Ahrendt S."/>
            <person name="Moore L.P."/>
            <person name="Eastman K.E."/>
            <person name="Scott K."/>
            <person name="Konkel Z."/>
            <person name="Mondo S.J."/>
            <person name="Kuo A."/>
            <person name="Hayes R.D."/>
            <person name="Haridas S."/>
            <person name="Andreopoulos B."/>
            <person name="Riley R."/>
            <person name="LaButti K."/>
            <person name="Pangilinan J."/>
            <person name="Lipzen A."/>
            <person name="Amirebrahimi M."/>
            <person name="Yan J."/>
            <person name="Adam C."/>
            <person name="Keymanesh K."/>
            <person name="Ng V."/>
            <person name="Louie K."/>
            <person name="Northen T."/>
            <person name="Drula E."/>
            <person name="Henrissat B."/>
            <person name="Hsieh H.M."/>
            <person name="Youens-Clark K."/>
            <person name="Lutzoni F."/>
            <person name="Miadlikowska J."/>
            <person name="Eastwood D.C."/>
            <person name="Hamelin R.C."/>
            <person name="Grigoriev I.V."/>
            <person name="U'Ren J.M."/>
        </authorList>
    </citation>
    <scope>NUCLEOTIDE SEQUENCE [LARGE SCALE GENOMIC DNA]</scope>
    <source>
        <strain evidence="1 2">ER1909</strain>
    </source>
</reference>
<name>A0ACC0DDW3_9PEZI</name>
<protein>
    <submittedName>
        <fullName evidence="1">Uncharacterized protein</fullName>
    </submittedName>
</protein>
<gene>
    <name evidence="1" type="ORF">F4821DRAFT_228265</name>
</gene>
<organism evidence="1 2">
    <name type="scientific">Hypoxylon rubiginosum</name>
    <dbReference type="NCBI Taxonomy" id="110542"/>
    <lineage>
        <taxon>Eukaryota</taxon>
        <taxon>Fungi</taxon>
        <taxon>Dikarya</taxon>
        <taxon>Ascomycota</taxon>
        <taxon>Pezizomycotina</taxon>
        <taxon>Sordariomycetes</taxon>
        <taxon>Xylariomycetidae</taxon>
        <taxon>Xylariales</taxon>
        <taxon>Hypoxylaceae</taxon>
        <taxon>Hypoxylon</taxon>
    </lineage>
</organism>
<dbReference type="Proteomes" id="UP001497680">
    <property type="component" value="Unassembled WGS sequence"/>
</dbReference>
<proteinExistence type="predicted"/>
<dbReference type="EMBL" id="MU394289">
    <property type="protein sequence ID" value="KAI6090928.1"/>
    <property type="molecule type" value="Genomic_DNA"/>
</dbReference>
<keyword evidence="2" id="KW-1185">Reference proteome</keyword>
<sequence length="90" mass="10393">MPMLLLAVCTLQVLSVVVSQYRYVYYSSERYRCRSFSNHSEIPIVDRFLSSFQPCQRSYQSPMCSSLSKAESAVRDRVSPLKLTYHRGST</sequence>
<comment type="caution">
    <text evidence="1">The sequence shown here is derived from an EMBL/GenBank/DDBJ whole genome shotgun (WGS) entry which is preliminary data.</text>
</comment>
<evidence type="ECO:0000313" key="1">
    <source>
        <dbReference type="EMBL" id="KAI6090928.1"/>
    </source>
</evidence>
<evidence type="ECO:0000313" key="2">
    <source>
        <dbReference type="Proteomes" id="UP001497680"/>
    </source>
</evidence>